<dbReference type="GO" id="GO:0061928">
    <property type="term" value="F:glutathione specific gamma-glutamylcyclotransferase activity"/>
    <property type="evidence" value="ECO:0007669"/>
    <property type="project" value="UniProtKB-EC"/>
</dbReference>
<evidence type="ECO:0000256" key="1">
    <source>
        <dbReference type="ARBA" id="ARBA00012344"/>
    </source>
</evidence>
<dbReference type="Gene3D" id="3.10.490.10">
    <property type="entry name" value="Gamma-glutamyl cyclotransferase-like"/>
    <property type="match status" value="1"/>
</dbReference>
<feature type="compositionally biased region" description="Low complexity" evidence="3">
    <location>
        <begin position="214"/>
        <end position="231"/>
    </location>
</feature>
<dbReference type="Proteomes" id="UP000748025">
    <property type="component" value="Unassembled WGS sequence"/>
</dbReference>
<dbReference type="Pfam" id="PF04752">
    <property type="entry name" value="ChaC"/>
    <property type="match status" value="1"/>
</dbReference>
<protein>
    <recommendedName>
        <fullName evidence="1">glutathione-specific gamma-glutamylcyclotransferase</fullName>
        <ecNumber evidence="1">4.3.2.7</ecNumber>
    </recommendedName>
</protein>
<dbReference type="GO" id="GO:0005737">
    <property type="term" value="C:cytoplasm"/>
    <property type="evidence" value="ECO:0007669"/>
    <property type="project" value="TreeGrafter"/>
</dbReference>
<dbReference type="OrthoDB" id="1933483at2759"/>
<dbReference type="InterPro" id="IPR006840">
    <property type="entry name" value="ChaC"/>
</dbReference>
<dbReference type="PANTHER" id="PTHR12192:SF2">
    <property type="entry name" value="GLUTATHIONE-SPECIFIC GAMMA-GLUTAMYLCYCLOTRANSFERASE 2"/>
    <property type="match status" value="1"/>
</dbReference>
<evidence type="ECO:0000313" key="5">
    <source>
        <dbReference type="Proteomes" id="UP000748025"/>
    </source>
</evidence>
<gene>
    <name evidence="4" type="ORF">E4U43_005042</name>
</gene>
<evidence type="ECO:0000313" key="4">
    <source>
        <dbReference type="EMBL" id="KAG6015605.1"/>
    </source>
</evidence>
<dbReference type="EMBL" id="SRPW01000329">
    <property type="protein sequence ID" value="KAG6015605.1"/>
    <property type="molecule type" value="Genomic_DNA"/>
</dbReference>
<dbReference type="GO" id="GO:0006751">
    <property type="term" value="P:glutathione catabolic process"/>
    <property type="evidence" value="ECO:0007669"/>
    <property type="project" value="InterPro"/>
</dbReference>
<dbReference type="AlphaFoldDB" id="A0A9P7NH29"/>
<name>A0A9P7NH29_9HYPO</name>
<proteinExistence type="predicted"/>
<keyword evidence="2" id="KW-0456">Lyase</keyword>
<keyword evidence="5" id="KW-1185">Reference proteome</keyword>
<reference evidence="4" key="1">
    <citation type="journal article" date="2020" name="bioRxiv">
        <title>Whole genome comparisons of ergot fungi reveals the divergence and evolution of species within the genus Claviceps are the result of varying mechanisms driving genome evolution and host range expansion.</title>
        <authorList>
            <person name="Wyka S.A."/>
            <person name="Mondo S.J."/>
            <person name="Liu M."/>
            <person name="Dettman J."/>
            <person name="Nalam V."/>
            <person name="Broders K.D."/>
        </authorList>
    </citation>
    <scope>NUCLEOTIDE SEQUENCE</scope>
    <source>
        <strain evidence="4">CCC 602</strain>
    </source>
</reference>
<dbReference type="EC" id="4.3.2.7" evidence="1"/>
<feature type="region of interest" description="Disordered" evidence="3">
    <location>
        <begin position="201"/>
        <end position="231"/>
    </location>
</feature>
<evidence type="ECO:0000256" key="2">
    <source>
        <dbReference type="ARBA" id="ARBA00023239"/>
    </source>
</evidence>
<dbReference type="PANTHER" id="PTHR12192">
    <property type="entry name" value="CATION TRANSPORT PROTEIN CHAC-RELATED"/>
    <property type="match status" value="1"/>
</dbReference>
<comment type="caution">
    <text evidence="4">The sequence shown here is derived from an EMBL/GenBank/DDBJ whole genome shotgun (WGS) entry which is preliminary data.</text>
</comment>
<accession>A0A9P7NH29</accession>
<organism evidence="4 5">
    <name type="scientific">Claviceps pusilla</name>
    <dbReference type="NCBI Taxonomy" id="123648"/>
    <lineage>
        <taxon>Eukaryota</taxon>
        <taxon>Fungi</taxon>
        <taxon>Dikarya</taxon>
        <taxon>Ascomycota</taxon>
        <taxon>Pezizomycotina</taxon>
        <taxon>Sordariomycetes</taxon>
        <taxon>Hypocreomycetidae</taxon>
        <taxon>Hypocreales</taxon>
        <taxon>Clavicipitaceae</taxon>
        <taxon>Claviceps</taxon>
    </lineage>
</organism>
<evidence type="ECO:0000256" key="3">
    <source>
        <dbReference type="SAM" id="MobiDB-lite"/>
    </source>
</evidence>
<sequence>MAVPENAMDQEPCDFWLFGYGEDHRGTPDAPGRVVTLLERTYWETLTDHHDTAPSKVWGVAYRIPPGKVAEVKDYLDIREINGYTIHYTPFHPAVEADGGGKSAPIVKTLVYIGTPDNAQFVGPQDPEELARHIWRSEGPSGPNREYLYELDDALRELSPESGDEHVSDLARRVRCLEMAGEDVSNMVVQRQKTTLAAVTGKINVKSARPDQSGHGQQQQQQQQQQQHGGR</sequence>